<dbReference type="SMART" id="SM00220">
    <property type="entry name" value="S_TKc"/>
    <property type="match status" value="1"/>
</dbReference>
<dbReference type="PANTHER" id="PTHR24057">
    <property type="entry name" value="GLYCOGEN SYNTHASE KINASE-3 ALPHA"/>
    <property type="match status" value="1"/>
</dbReference>
<dbReference type="InterPro" id="IPR050591">
    <property type="entry name" value="GSK-3"/>
</dbReference>
<evidence type="ECO:0000256" key="11">
    <source>
        <dbReference type="RuleBase" id="RU000304"/>
    </source>
</evidence>
<dbReference type="PANTHER" id="PTHR24057:SF74">
    <property type="entry name" value="SHAGGY-RELATED PROTEIN KINASE GSK2"/>
    <property type="match status" value="1"/>
</dbReference>
<keyword evidence="7 10" id="KW-0067">ATP-binding</keyword>
<dbReference type="GO" id="GO:0004674">
    <property type="term" value="F:protein serine/threonine kinase activity"/>
    <property type="evidence" value="ECO:0007669"/>
    <property type="project" value="UniProtKB-KW"/>
</dbReference>
<dbReference type="GO" id="GO:1900458">
    <property type="term" value="P:negative regulation of brassinosteroid mediated signaling pathway"/>
    <property type="evidence" value="ECO:0007669"/>
    <property type="project" value="UniProtKB-ARBA"/>
</dbReference>
<feature type="domain" description="Protein kinase" evidence="12">
    <location>
        <begin position="63"/>
        <end position="346"/>
    </location>
</feature>
<dbReference type="GO" id="GO:0005524">
    <property type="term" value="F:ATP binding"/>
    <property type="evidence" value="ECO:0007669"/>
    <property type="project" value="UniProtKB-UniRule"/>
</dbReference>
<dbReference type="AlphaFoldDB" id="A0AAD8X253"/>
<dbReference type="InterPro" id="IPR039192">
    <property type="entry name" value="STKc_GSK3"/>
</dbReference>
<evidence type="ECO:0000256" key="10">
    <source>
        <dbReference type="PROSITE-ProRule" id="PRU10141"/>
    </source>
</evidence>
<dbReference type="Proteomes" id="UP001231189">
    <property type="component" value="Unassembled WGS sequence"/>
</dbReference>
<dbReference type="PROSITE" id="PS50011">
    <property type="entry name" value="PROTEIN_KINASE_DOM"/>
    <property type="match status" value="1"/>
</dbReference>
<dbReference type="GO" id="GO:0005634">
    <property type="term" value="C:nucleus"/>
    <property type="evidence" value="ECO:0007669"/>
    <property type="project" value="TreeGrafter"/>
</dbReference>
<evidence type="ECO:0000256" key="8">
    <source>
        <dbReference type="ARBA" id="ARBA00047899"/>
    </source>
</evidence>
<evidence type="ECO:0000256" key="4">
    <source>
        <dbReference type="ARBA" id="ARBA00022679"/>
    </source>
</evidence>
<evidence type="ECO:0000256" key="2">
    <source>
        <dbReference type="ARBA" id="ARBA00012513"/>
    </source>
</evidence>
<organism evidence="13 14">
    <name type="scientific">Lolium multiflorum</name>
    <name type="common">Italian ryegrass</name>
    <name type="synonym">Lolium perenne subsp. multiflorum</name>
    <dbReference type="NCBI Taxonomy" id="4521"/>
    <lineage>
        <taxon>Eukaryota</taxon>
        <taxon>Viridiplantae</taxon>
        <taxon>Streptophyta</taxon>
        <taxon>Embryophyta</taxon>
        <taxon>Tracheophyta</taxon>
        <taxon>Spermatophyta</taxon>
        <taxon>Magnoliopsida</taxon>
        <taxon>Liliopsida</taxon>
        <taxon>Poales</taxon>
        <taxon>Poaceae</taxon>
        <taxon>BOP clade</taxon>
        <taxon>Pooideae</taxon>
        <taxon>Poodae</taxon>
        <taxon>Poeae</taxon>
        <taxon>Poeae Chloroplast Group 2 (Poeae type)</taxon>
        <taxon>Loliodinae</taxon>
        <taxon>Loliinae</taxon>
        <taxon>Lolium</taxon>
    </lineage>
</organism>
<dbReference type="GO" id="GO:0030154">
    <property type="term" value="P:cell differentiation"/>
    <property type="evidence" value="ECO:0007669"/>
    <property type="project" value="TreeGrafter"/>
</dbReference>
<feature type="binding site" evidence="10">
    <location>
        <position position="93"/>
    </location>
    <ligand>
        <name>ATP</name>
        <dbReference type="ChEBI" id="CHEBI:30616"/>
    </ligand>
</feature>
<dbReference type="GO" id="GO:0005737">
    <property type="term" value="C:cytoplasm"/>
    <property type="evidence" value="ECO:0007669"/>
    <property type="project" value="TreeGrafter"/>
</dbReference>
<reference evidence="13" key="1">
    <citation type="submission" date="2023-07" db="EMBL/GenBank/DDBJ databases">
        <title>A chromosome-level genome assembly of Lolium multiflorum.</title>
        <authorList>
            <person name="Chen Y."/>
            <person name="Copetti D."/>
            <person name="Kolliker R."/>
            <person name="Studer B."/>
        </authorList>
    </citation>
    <scope>NUCLEOTIDE SEQUENCE</scope>
    <source>
        <strain evidence="13">02402/16</strain>
        <tissue evidence="13">Leaf</tissue>
    </source>
</reference>
<keyword evidence="4" id="KW-0808">Transferase</keyword>
<evidence type="ECO:0000256" key="6">
    <source>
        <dbReference type="ARBA" id="ARBA00022777"/>
    </source>
</evidence>
<dbReference type="Pfam" id="PF00069">
    <property type="entry name" value="Pkinase"/>
    <property type="match status" value="1"/>
</dbReference>
<accession>A0AAD8X253</accession>
<dbReference type="Gene3D" id="1.10.510.10">
    <property type="entry name" value="Transferase(Phosphotransferase) domain 1"/>
    <property type="match status" value="1"/>
</dbReference>
<gene>
    <name evidence="13" type="ORF">QYE76_010448</name>
</gene>
<dbReference type="InterPro" id="IPR011009">
    <property type="entry name" value="Kinase-like_dom_sf"/>
</dbReference>
<dbReference type="FunFam" id="3.30.200.20:FF:000009">
    <property type="entry name" value="Glycogen synthase kinase-3 beta"/>
    <property type="match status" value="1"/>
</dbReference>
<dbReference type="CDD" id="cd14137">
    <property type="entry name" value="STKc_GSK3"/>
    <property type="match status" value="1"/>
</dbReference>
<proteinExistence type="inferred from homology"/>
<evidence type="ECO:0000313" key="14">
    <source>
        <dbReference type="Proteomes" id="UP001231189"/>
    </source>
</evidence>
<dbReference type="InterPro" id="IPR017441">
    <property type="entry name" value="Protein_kinase_ATP_BS"/>
</dbReference>
<evidence type="ECO:0000256" key="5">
    <source>
        <dbReference type="ARBA" id="ARBA00022741"/>
    </source>
</evidence>
<keyword evidence="14" id="KW-1185">Reference proteome</keyword>
<comment type="caution">
    <text evidence="13">The sequence shown here is derived from an EMBL/GenBank/DDBJ whole genome shotgun (WGS) entry which is preliminary data.</text>
</comment>
<dbReference type="EC" id="2.7.11.1" evidence="2"/>
<dbReference type="FunFam" id="1.10.510.10:FF:000082">
    <property type="entry name" value="Shaggy-related protein kinase kappa"/>
    <property type="match status" value="1"/>
</dbReference>
<evidence type="ECO:0000313" key="13">
    <source>
        <dbReference type="EMBL" id="KAK1693751.1"/>
    </source>
</evidence>
<keyword evidence="5 10" id="KW-0547">Nucleotide-binding</keyword>
<dbReference type="InterPro" id="IPR000719">
    <property type="entry name" value="Prot_kinase_dom"/>
</dbReference>
<keyword evidence="3 11" id="KW-0723">Serine/threonine-protein kinase</keyword>
<comment type="similarity">
    <text evidence="1">Belongs to the protein kinase superfamily. CMGC Ser/Thr protein kinase family. GSK-3 subfamily.</text>
</comment>
<dbReference type="EMBL" id="JAUUTY010000001">
    <property type="protein sequence ID" value="KAK1693751.1"/>
    <property type="molecule type" value="Genomic_DNA"/>
</dbReference>
<protein>
    <recommendedName>
        <fullName evidence="2">non-specific serine/threonine protein kinase</fullName>
        <ecNumber evidence="2">2.7.11.1</ecNumber>
    </recommendedName>
</protein>
<keyword evidence="6" id="KW-0418">Kinase</keyword>
<evidence type="ECO:0000256" key="1">
    <source>
        <dbReference type="ARBA" id="ARBA00005527"/>
    </source>
</evidence>
<evidence type="ECO:0000256" key="3">
    <source>
        <dbReference type="ARBA" id="ARBA00022527"/>
    </source>
</evidence>
<dbReference type="PROSITE" id="PS00108">
    <property type="entry name" value="PROTEIN_KINASE_ST"/>
    <property type="match status" value="1"/>
</dbReference>
<dbReference type="SUPFAM" id="SSF56112">
    <property type="entry name" value="Protein kinase-like (PK-like)"/>
    <property type="match status" value="1"/>
</dbReference>
<dbReference type="GO" id="GO:0009742">
    <property type="term" value="P:brassinosteroid mediated signaling pathway"/>
    <property type="evidence" value="ECO:0007669"/>
    <property type="project" value="TreeGrafter"/>
</dbReference>
<sequence>MERPAPAPEPMLLDEKPPTAVACEKKQQDGEAQYAEGNGAMTGHIISTTIGGKNGEPKQTISYKAERIVGSGSFGIVFQAKCLETGEAVAIKKVIQDRRYKSRELQLMRSINHPNIVGLKHCFFSTTSRDELYLNIVMEFVPETLYRVLKHYSNAKHGMPLIYVKLYMYQIFRGLAYIHAVGVCHRDLKPQNVLVDPLTHQVKICDFGSAKVLVKGEPNIAYICSRYYRAPELIFGATEYTTSIDIWSSGCILAELLLGQPLFPGGTAVDQLVEIIKVLGTPTREEIRCMNPNYTEFRFPQIKAHPWHKVFHKRMPPEAIDLASRLLQYSPSLRCTALDACAHPFFDELREPNARLPNGRPFPPLFNFKHELANASPDLINRLVPEHVRQQAGLNFSHAAS</sequence>
<comment type="catalytic activity">
    <reaction evidence="9">
        <text>L-seryl-[protein] + ATP = O-phospho-L-seryl-[protein] + ADP + H(+)</text>
        <dbReference type="Rhea" id="RHEA:17989"/>
        <dbReference type="Rhea" id="RHEA-COMP:9863"/>
        <dbReference type="Rhea" id="RHEA-COMP:11604"/>
        <dbReference type="ChEBI" id="CHEBI:15378"/>
        <dbReference type="ChEBI" id="CHEBI:29999"/>
        <dbReference type="ChEBI" id="CHEBI:30616"/>
        <dbReference type="ChEBI" id="CHEBI:83421"/>
        <dbReference type="ChEBI" id="CHEBI:456216"/>
        <dbReference type="EC" id="2.7.11.1"/>
    </reaction>
</comment>
<name>A0AAD8X253_LOLMU</name>
<dbReference type="InterPro" id="IPR008271">
    <property type="entry name" value="Ser/Thr_kinase_AS"/>
</dbReference>
<dbReference type="PROSITE" id="PS00107">
    <property type="entry name" value="PROTEIN_KINASE_ATP"/>
    <property type="match status" value="1"/>
</dbReference>
<evidence type="ECO:0000259" key="12">
    <source>
        <dbReference type="PROSITE" id="PS50011"/>
    </source>
</evidence>
<dbReference type="Gene3D" id="3.30.200.20">
    <property type="entry name" value="Phosphorylase Kinase, domain 1"/>
    <property type="match status" value="1"/>
</dbReference>
<evidence type="ECO:0000256" key="7">
    <source>
        <dbReference type="ARBA" id="ARBA00022840"/>
    </source>
</evidence>
<comment type="catalytic activity">
    <reaction evidence="8">
        <text>L-threonyl-[protein] + ATP = O-phospho-L-threonyl-[protein] + ADP + H(+)</text>
        <dbReference type="Rhea" id="RHEA:46608"/>
        <dbReference type="Rhea" id="RHEA-COMP:11060"/>
        <dbReference type="Rhea" id="RHEA-COMP:11605"/>
        <dbReference type="ChEBI" id="CHEBI:15378"/>
        <dbReference type="ChEBI" id="CHEBI:30013"/>
        <dbReference type="ChEBI" id="CHEBI:30616"/>
        <dbReference type="ChEBI" id="CHEBI:61977"/>
        <dbReference type="ChEBI" id="CHEBI:456216"/>
        <dbReference type="EC" id="2.7.11.1"/>
    </reaction>
</comment>
<evidence type="ECO:0000256" key="9">
    <source>
        <dbReference type="ARBA" id="ARBA00048679"/>
    </source>
</evidence>